<dbReference type="GO" id="GO:0019441">
    <property type="term" value="P:L-tryptophan catabolic process to kynurenine"/>
    <property type="evidence" value="ECO:0007669"/>
    <property type="project" value="InterPro"/>
</dbReference>
<evidence type="ECO:0000313" key="1">
    <source>
        <dbReference type="EMBL" id="UWM56511.1"/>
    </source>
</evidence>
<protein>
    <submittedName>
        <fullName evidence="1">Cyclase family protein</fullName>
    </submittedName>
</protein>
<dbReference type="Gene3D" id="3.50.30.50">
    <property type="entry name" value="Putative cyclase"/>
    <property type="match status" value="1"/>
</dbReference>
<reference evidence="1" key="1">
    <citation type="submission" date="2022-09" db="EMBL/GenBank/DDBJ databases">
        <title>Diverse halophilic archaea isolated from saline environments.</title>
        <authorList>
            <person name="Cui H.-L."/>
        </authorList>
    </citation>
    <scope>NUCLEOTIDE SEQUENCE</scope>
    <source>
        <strain evidence="1">ZS-35-S2</strain>
    </source>
</reference>
<dbReference type="PANTHER" id="PTHR31118:SF32">
    <property type="entry name" value="KYNURENINE FORMAMIDASE"/>
    <property type="match status" value="1"/>
</dbReference>
<proteinExistence type="predicted"/>
<dbReference type="InterPro" id="IPR037175">
    <property type="entry name" value="KFase_sf"/>
</dbReference>
<dbReference type="Pfam" id="PF04199">
    <property type="entry name" value="Cyclase"/>
    <property type="match status" value="1"/>
</dbReference>
<dbReference type="PANTHER" id="PTHR31118">
    <property type="entry name" value="CYCLASE-LIKE PROTEIN 2"/>
    <property type="match status" value="1"/>
</dbReference>
<accession>A0A9E7R5X8</accession>
<dbReference type="EMBL" id="CP104003">
    <property type="protein sequence ID" value="UWM56511.1"/>
    <property type="molecule type" value="Genomic_DNA"/>
</dbReference>
<dbReference type="Proteomes" id="UP001057580">
    <property type="component" value="Chromosome"/>
</dbReference>
<dbReference type="SUPFAM" id="SSF102198">
    <property type="entry name" value="Putative cyclase"/>
    <property type="match status" value="1"/>
</dbReference>
<name>A0A9E7R5X8_9EURY</name>
<dbReference type="InterPro" id="IPR007325">
    <property type="entry name" value="KFase/CYL"/>
</dbReference>
<dbReference type="AlphaFoldDB" id="A0A9E7R5X8"/>
<dbReference type="GO" id="GO:0004061">
    <property type="term" value="F:arylformamidase activity"/>
    <property type="evidence" value="ECO:0007669"/>
    <property type="project" value="InterPro"/>
</dbReference>
<dbReference type="KEGG" id="ssai:N0B31_09505"/>
<organism evidence="1 2">
    <name type="scientific">Salinirubellus salinus</name>
    <dbReference type="NCBI Taxonomy" id="1364945"/>
    <lineage>
        <taxon>Archaea</taxon>
        <taxon>Methanobacteriati</taxon>
        <taxon>Methanobacteriota</taxon>
        <taxon>Stenosarchaea group</taxon>
        <taxon>Halobacteria</taxon>
        <taxon>Halobacteriales</taxon>
        <taxon>Natronomonadaceae</taxon>
        <taxon>Salinirubellus</taxon>
    </lineage>
</organism>
<evidence type="ECO:0000313" key="2">
    <source>
        <dbReference type="Proteomes" id="UP001057580"/>
    </source>
</evidence>
<gene>
    <name evidence="1" type="ORF">N0B31_09505</name>
</gene>
<sequence>MTVSEFVDLTRLFDADAEHSLSLPAPEVETLADVARDGANVQRVCTPTHAGTHVDAPRHVLVDGPTVDEYPLSRLTGEGVVLGVEVDGSRAVDRGDLVGADTLRDGDAVLLSFGWAEHAGTEAYHRYPWLSTDLADWLLARDVSLLGMDTLSPDEPRESRDSDADPYPVHRRLLRAGVPVVENLADPSALVGERVEVVCAPLSLRGGDGAPCRVLVRPLG</sequence>
<dbReference type="GeneID" id="74942657"/>
<dbReference type="RefSeq" id="WP_260643625.1">
    <property type="nucleotide sequence ID" value="NZ_CP104003.1"/>
</dbReference>
<keyword evidence="2" id="KW-1185">Reference proteome</keyword>